<name>A0A934MG03_9HYPH</name>
<reference evidence="1" key="1">
    <citation type="submission" date="2020-12" db="EMBL/GenBank/DDBJ databases">
        <title>Devosia sp. MSA67 isolated from Mo River.</title>
        <authorList>
            <person name="Ma F."/>
            <person name="Zi Z."/>
        </authorList>
    </citation>
    <scope>NUCLEOTIDE SEQUENCE</scope>
    <source>
        <strain evidence="1">MSA67</strain>
    </source>
</reference>
<evidence type="ECO:0000313" key="2">
    <source>
        <dbReference type="Proteomes" id="UP000602124"/>
    </source>
</evidence>
<comment type="caution">
    <text evidence="1">The sequence shown here is derived from an EMBL/GenBank/DDBJ whole genome shotgun (WGS) entry which is preliminary data.</text>
</comment>
<dbReference type="EMBL" id="JAEKMH010000001">
    <property type="protein sequence ID" value="MBJ3783422.1"/>
    <property type="molecule type" value="Genomic_DNA"/>
</dbReference>
<proteinExistence type="predicted"/>
<accession>A0A934MG03</accession>
<evidence type="ECO:0000313" key="1">
    <source>
        <dbReference type="EMBL" id="MBJ3783422.1"/>
    </source>
</evidence>
<organism evidence="1 2">
    <name type="scientific">Devosia sediminis</name>
    <dbReference type="NCBI Taxonomy" id="2798801"/>
    <lineage>
        <taxon>Bacteria</taxon>
        <taxon>Pseudomonadati</taxon>
        <taxon>Pseudomonadota</taxon>
        <taxon>Alphaproteobacteria</taxon>
        <taxon>Hyphomicrobiales</taxon>
        <taxon>Devosiaceae</taxon>
        <taxon>Devosia</taxon>
    </lineage>
</organism>
<sequence>MTLELLVPNESWKDRIQAAVDSWFGPDVYPGLDTDGERCMRMNQIATELGLPLVADHESLVLARAKFNAVIEALGGTFSLDAFMAAQSDGFYFDFTKTDRHYQEAYGPTLAGLSNQVAFAADQRSWNGQTMDQALAASPELIADPLLNSSAGWLFTQASIAGGQLLINSPDGSYAAGSVVFNGLSVGDTYVVECDVASVSAGSIAAAMTATQSNGLFAGTNRRALLVPNATTAGIEIKRGASVPTNAAVDRVSMKRLRGRHGRQTTAQQRPFLLSSGAKFDGNDDNLLTNYAAGANENFVVALVTMPTTLGASQWIAGATGAANDRAYFAVTVDGQLAAGTGTTAVIQGPDFRGQRVVVGMSFNSTTRRLFGGTSLIVEGAYAGGLPTTTPWRLGSNNSNGSAAGFFAGSVEKILGGRQFLDLPTFIKIRNSLLTS</sequence>
<dbReference type="Proteomes" id="UP000602124">
    <property type="component" value="Unassembled WGS sequence"/>
</dbReference>
<dbReference type="RefSeq" id="WP_198874659.1">
    <property type="nucleotide sequence ID" value="NZ_JAEKMH010000001.1"/>
</dbReference>
<gene>
    <name evidence="1" type="ORF">JEQ47_01700</name>
</gene>
<protein>
    <submittedName>
        <fullName evidence="1">Uncharacterized protein</fullName>
    </submittedName>
</protein>
<keyword evidence="2" id="KW-1185">Reference proteome</keyword>
<dbReference type="AlphaFoldDB" id="A0A934MG03"/>